<reference evidence="1" key="1">
    <citation type="submission" date="2018-08" db="EMBL/GenBank/DDBJ databases">
        <authorList>
            <person name="Jin W."/>
            <person name="Wang H."/>
            <person name="Yang Y."/>
            <person name="Li M."/>
            <person name="Liu J."/>
        </authorList>
    </citation>
    <scope>NUCLEOTIDE SEQUENCE</scope>
    <source>
        <strain evidence="1">AESS21</strain>
    </source>
</reference>
<dbReference type="Pfam" id="PF10098">
    <property type="entry name" value="DUF2336"/>
    <property type="match status" value="1"/>
</dbReference>
<name>A0A944CEE9_9HYPH</name>
<dbReference type="EMBL" id="QTKU01000002">
    <property type="protein sequence ID" value="MBS8260915.1"/>
    <property type="molecule type" value="Genomic_DNA"/>
</dbReference>
<dbReference type="Proteomes" id="UP000705379">
    <property type="component" value="Unassembled WGS sequence"/>
</dbReference>
<gene>
    <name evidence="1" type="ORF">DYI23_11840</name>
</gene>
<accession>A0A944CEE9</accession>
<reference evidence="1" key="2">
    <citation type="journal article" date="2021" name="Microorganisms">
        <title>Bacterial Dimethylsulfoniopropionate Biosynthesis in the East China Sea.</title>
        <authorList>
            <person name="Liu J."/>
            <person name="Zhang Y."/>
            <person name="Liu J."/>
            <person name="Zhong H."/>
            <person name="Williams B.T."/>
            <person name="Zheng Y."/>
            <person name="Curson A.R.J."/>
            <person name="Sun C."/>
            <person name="Sun H."/>
            <person name="Song D."/>
            <person name="Wagner Mackenzie B."/>
            <person name="Bermejo Martinez A."/>
            <person name="Todd J.D."/>
            <person name="Zhang X.H."/>
        </authorList>
    </citation>
    <scope>NUCLEOTIDE SEQUENCE</scope>
    <source>
        <strain evidence="1">AESS21</strain>
    </source>
</reference>
<dbReference type="InterPro" id="IPR019285">
    <property type="entry name" value="DUF2336"/>
</dbReference>
<sequence length="373" mass="41463">MGDWMFYQLLEMAKENTAEARGALMLGLADILVRGIEKRSEEELQMFGEIAVLLYTSAPKPDRIQLSRKIASELRTPINLAMTLASDDISIALPVLEKFPAFNPENLLRLAEELDDEHLQVLARRTDINTKVSDKLVRRGSKVVHRILAGNREIRLSQIALKALVRHAVQDVVLREDLALRSDLTPTVCTMLMPHVRGATQKRLQKLITGVLSKSDLDKLARLRELRKEHGARIDQLDGKPLWDYAQASEISLNELVVLMLQDERLAHVADLLGQQARVAAGTARNAVFKGDVEQIVAIAQSAGLSTDAFSLLAKARCKHLRIPSSKAAEWISAYVAAQTGNNAGKKRRGDGAFAAKRRVRPRRDTTRRLAAI</sequence>
<evidence type="ECO:0000313" key="1">
    <source>
        <dbReference type="EMBL" id="MBS8260915.1"/>
    </source>
</evidence>
<protein>
    <submittedName>
        <fullName evidence="1">DUF2336 domain-containing protein</fullName>
    </submittedName>
</protein>
<organism evidence="1 2">
    <name type="scientific">Roseibium polysiphoniae</name>
    <dbReference type="NCBI Taxonomy" id="2571221"/>
    <lineage>
        <taxon>Bacteria</taxon>
        <taxon>Pseudomonadati</taxon>
        <taxon>Pseudomonadota</taxon>
        <taxon>Alphaproteobacteria</taxon>
        <taxon>Hyphomicrobiales</taxon>
        <taxon>Stappiaceae</taxon>
        <taxon>Roseibium</taxon>
    </lineage>
</organism>
<dbReference type="AlphaFoldDB" id="A0A944CEE9"/>
<evidence type="ECO:0000313" key="2">
    <source>
        <dbReference type="Proteomes" id="UP000705379"/>
    </source>
</evidence>
<proteinExistence type="predicted"/>
<comment type="caution">
    <text evidence="1">The sequence shown here is derived from an EMBL/GenBank/DDBJ whole genome shotgun (WGS) entry which is preliminary data.</text>
</comment>